<evidence type="ECO:0000256" key="1">
    <source>
        <dbReference type="SAM" id="MobiDB-lite"/>
    </source>
</evidence>
<evidence type="ECO:0000313" key="3">
    <source>
        <dbReference type="Proteomes" id="UP001295684"/>
    </source>
</evidence>
<feature type="compositionally biased region" description="Polar residues" evidence="1">
    <location>
        <begin position="390"/>
        <end position="400"/>
    </location>
</feature>
<keyword evidence="3" id="KW-1185">Reference proteome</keyword>
<evidence type="ECO:0000313" key="2">
    <source>
        <dbReference type="EMBL" id="CAI2370804.1"/>
    </source>
</evidence>
<dbReference type="AlphaFoldDB" id="A0AAD1USS0"/>
<feature type="region of interest" description="Disordered" evidence="1">
    <location>
        <begin position="133"/>
        <end position="153"/>
    </location>
</feature>
<organism evidence="2 3">
    <name type="scientific">Euplotes crassus</name>
    <dbReference type="NCBI Taxonomy" id="5936"/>
    <lineage>
        <taxon>Eukaryota</taxon>
        <taxon>Sar</taxon>
        <taxon>Alveolata</taxon>
        <taxon>Ciliophora</taxon>
        <taxon>Intramacronucleata</taxon>
        <taxon>Spirotrichea</taxon>
        <taxon>Hypotrichia</taxon>
        <taxon>Euplotida</taxon>
        <taxon>Euplotidae</taxon>
        <taxon>Moneuplotes</taxon>
    </lineage>
</organism>
<dbReference type="EMBL" id="CAMPGE010012017">
    <property type="protein sequence ID" value="CAI2370804.1"/>
    <property type="molecule type" value="Genomic_DNA"/>
</dbReference>
<name>A0AAD1USS0_EUPCR</name>
<feature type="region of interest" description="Disordered" evidence="1">
    <location>
        <begin position="336"/>
        <end position="400"/>
    </location>
</feature>
<proteinExistence type="predicted"/>
<feature type="region of interest" description="Disordered" evidence="1">
    <location>
        <begin position="1023"/>
        <end position="1042"/>
    </location>
</feature>
<feature type="compositionally biased region" description="Basic residues" evidence="1">
    <location>
        <begin position="1032"/>
        <end position="1042"/>
    </location>
</feature>
<dbReference type="Proteomes" id="UP001295684">
    <property type="component" value="Unassembled WGS sequence"/>
</dbReference>
<feature type="region of interest" description="Disordered" evidence="1">
    <location>
        <begin position="968"/>
        <end position="1010"/>
    </location>
</feature>
<protein>
    <submittedName>
        <fullName evidence="2">Uncharacterized protein</fullName>
    </submittedName>
</protein>
<gene>
    <name evidence="2" type="ORF">ECRASSUSDP1_LOCUS12123</name>
</gene>
<reference evidence="2" key="1">
    <citation type="submission" date="2023-07" db="EMBL/GenBank/DDBJ databases">
        <authorList>
            <consortium name="AG Swart"/>
            <person name="Singh M."/>
            <person name="Singh A."/>
            <person name="Seah K."/>
            <person name="Emmerich C."/>
        </authorList>
    </citation>
    <scope>NUCLEOTIDE SEQUENCE</scope>
    <source>
        <strain evidence="2">DP1</strain>
    </source>
</reference>
<comment type="caution">
    <text evidence="2">The sequence shown here is derived from an EMBL/GenBank/DDBJ whole genome shotgun (WGS) entry which is preliminary data.</text>
</comment>
<feature type="region of interest" description="Disordered" evidence="1">
    <location>
        <begin position="283"/>
        <end position="310"/>
    </location>
</feature>
<accession>A0AAD1USS0</accession>
<sequence>METSIKNLSNPQRNFSQDILSPKGQERQLLLLQNQDLKKKEMRKWKGVIQKMLSHENLRVDHFRAPGFNPTGDLALKSRPKLKDNAHNFVKRNKSTRLLSLKNKAKAMKNCSRTNFRNDLLKDKNHLTQVKSFDDQNCPKMPPILSPTPDSQERRKVQLPSLHLMNIEVKNSKDVDKLIENLKSRKKSTRQSHKALFRSKGANSSLSKTNVAFFKKNYKQIPPIELLNHKRRSRRIELIKPPSKKQRSELKKAAERSRKKILEEEEAFSETVEENCPKINLIPSTASPKKNKAKISRKFTTNPSEKGMSEKIPLIRKNTNIDKDKFLRDGATIRFGVSPLESSPPQSNSKKRSSITKSSLLNRDSFKKSKSRRNSICKSSLRRNDEKTKSFNLSKNEQSSQADTMYLNNLWRSQRRESTILGLKSGPQLHYPMSPKHNLTPISNFLQVSSPLYHKNTRTKERSKSAANIRWIRKIKNEMENLKKKIGQANVSQLNVMRKHAQMELQFCDENQINSEISDLISKMLFDVKKNIPQVRKEACLLGVKFTYYSYKLKPRTLMNFNLRKKMFDYTNELQGLSNRVQDLTLKNHISKGAAQPRLTRKCRKGYKELNITQKIQKNDIGFVNSIHTELKEINGIQCMIQARLMSSKICVELSTTLDETEWVIKPEVHSDYLKTEYEKLNKSHIQKRLVNNKTGHFKLEYYPLVKNCEDIDFHDEISRLYFTCSNQEQTPGIISLNYTKTLEEAMNIHHYIVRLKGSHMFSQDRENIYMSVQVDETPNEYKFTVEGLNKIKKGEQQGVIKNLLRLPSKQLNVSTIFQKARIRRMNQDNFVDYQKSKRFEEDTLILTKKLVQKRLAIQSRDEDDIKFFIEEELFLCNKLKRGNEGGLPTTEYTYRLELIKDVEMLNENNYRKNILLTPHTMKEKSMVNSQFEESISRVDEFDSSSDTNFNVVYEEQQPTVKVTNKFDNMSSTHKSKSDYGQFLDTNTPKIPPRSLSRNKNIQKNRSQRSISIRKSLIKLHSGEISSSSQFSKKRLPRNSEL</sequence>